<name>A0ABT1QRJ7_9GAMM</name>
<dbReference type="RefSeq" id="WP_255913912.1">
    <property type="nucleotide sequence ID" value="NZ_JANFQO010000007.1"/>
</dbReference>
<dbReference type="Proteomes" id="UP001165498">
    <property type="component" value="Unassembled WGS sequence"/>
</dbReference>
<evidence type="ECO:0000313" key="1">
    <source>
        <dbReference type="EMBL" id="MCQ4164903.1"/>
    </source>
</evidence>
<accession>A0ABT1QRJ7</accession>
<comment type="caution">
    <text evidence="1">The sequence shown here is derived from an EMBL/GenBank/DDBJ whole genome shotgun (WGS) entry which is preliminary data.</text>
</comment>
<organism evidence="1 2">
    <name type="scientific">Tahibacter harae</name>
    <dbReference type="NCBI Taxonomy" id="2963937"/>
    <lineage>
        <taxon>Bacteria</taxon>
        <taxon>Pseudomonadati</taxon>
        <taxon>Pseudomonadota</taxon>
        <taxon>Gammaproteobacteria</taxon>
        <taxon>Lysobacterales</taxon>
        <taxon>Rhodanobacteraceae</taxon>
        <taxon>Tahibacter</taxon>
    </lineage>
</organism>
<dbReference type="EMBL" id="JANFQO010000007">
    <property type="protein sequence ID" value="MCQ4164903.1"/>
    <property type="molecule type" value="Genomic_DNA"/>
</dbReference>
<keyword evidence="2" id="KW-1185">Reference proteome</keyword>
<evidence type="ECO:0000313" key="2">
    <source>
        <dbReference type="Proteomes" id="UP001165498"/>
    </source>
</evidence>
<protein>
    <submittedName>
        <fullName evidence="1">DUF4280 domain-containing protein</fullName>
    </submittedName>
</protein>
<gene>
    <name evidence="1" type="ORF">NM961_09300</name>
</gene>
<reference evidence="1" key="1">
    <citation type="submission" date="2022-07" db="EMBL/GenBank/DDBJ databases">
        <title>Tahibacter sp., a new gammaproteobacterium isolated from the silt sample collected at pig farm.</title>
        <authorList>
            <person name="Chen H."/>
        </authorList>
    </citation>
    <scope>NUCLEOTIDE SEQUENCE</scope>
    <source>
        <strain evidence="1">P2K</strain>
    </source>
</reference>
<proteinExistence type="predicted"/>
<sequence length="117" mass="12114">MPGFFFHLNAQCKCTHGAPVNVVPTQTRVLVSGQAVATVTAQLVVAGCPFTVPTGKPQPCVLVKWAMPAARVLVMGQAPLLQPPPGTGPAPALCQSPEQIPQGPPIVAAMQLRVMAL</sequence>